<feature type="transmembrane region" description="Helical" evidence="1">
    <location>
        <begin position="124"/>
        <end position="146"/>
    </location>
</feature>
<dbReference type="PANTHER" id="PTHR18640:SF5">
    <property type="entry name" value="SODIUM_BILE ACID COTRANSPORTER 7"/>
    <property type="match status" value="1"/>
</dbReference>
<accession>A0A0Q9ZMP9</accession>
<evidence type="ECO:0000313" key="3">
    <source>
        <dbReference type="Proteomes" id="UP000051643"/>
    </source>
</evidence>
<feature type="transmembrane region" description="Helical" evidence="1">
    <location>
        <begin position="197"/>
        <end position="216"/>
    </location>
</feature>
<organism evidence="2 3">
    <name type="scientific">Salegentibacter mishustinae</name>
    <dbReference type="NCBI Taxonomy" id="270918"/>
    <lineage>
        <taxon>Bacteria</taxon>
        <taxon>Pseudomonadati</taxon>
        <taxon>Bacteroidota</taxon>
        <taxon>Flavobacteriia</taxon>
        <taxon>Flavobacteriales</taxon>
        <taxon>Flavobacteriaceae</taxon>
        <taxon>Salegentibacter</taxon>
    </lineage>
</organism>
<dbReference type="InterPro" id="IPR016833">
    <property type="entry name" value="Put_Na-Bile_cotransptr"/>
</dbReference>
<feature type="transmembrane region" description="Helical" evidence="1">
    <location>
        <begin position="158"/>
        <end position="176"/>
    </location>
</feature>
<feature type="transmembrane region" description="Helical" evidence="1">
    <location>
        <begin position="228"/>
        <end position="251"/>
    </location>
</feature>
<feature type="transmembrane region" description="Helical" evidence="1">
    <location>
        <begin position="58"/>
        <end position="85"/>
    </location>
</feature>
<reference evidence="2" key="1">
    <citation type="submission" date="2015-10" db="EMBL/GenBank/DDBJ databases">
        <title>Draft genome sequence of Salegentibacter mishustinae KCTC 12263.</title>
        <authorList>
            <person name="Lin W."/>
            <person name="Zheng Q."/>
        </authorList>
    </citation>
    <scope>NUCLEOTIDE SEQUENCE [LARGE SCALE GENOMIC DNA]</scope>
    <source>
        <strain evidence="2">KCTC 12263</strain>
    </source>
</reference>
<sequence length="324" mass="35740">MKFNGFIAAIFLAIIIAYFFPEGFVLLPLKTITDIGIGFIFFFYGLKLSPAEFKLGFLNYKVHIVIQLATFVAFPLLTLLCLPLFEDGTGSDLWIALFFLGTLPSTVSSSIVMVSLAKGNLPTAIFNASLSGLIGIVATPIWLSFFLSGSADFEFLDVLIKLCWQIIIPLILGLILQKFLGDFARKHGKKLGLLDKTTIILIVYSSFSNSFSSNIFSSVETQDLLKLTAIVILLFFVVYFGLGLVCNFLGFSLKDKITAQFCGTKKSLVHGSVMVKVIFGNSANTGLLLLPIMIYHSLQLLLIAFYAEKYKKRVLKAETLENTA</sequence>
<comment type="caution">
    <text evidence="2">The sequence shown here is derived from an EMBL/GenBank/DDBJ whole genome shotgun (WGS) entry which is preliminary data.</text>
</comment>
<dbReference type="Pfam" id="PF13593">
    <property type="entry name" value="SBF_like"/>
    <property type="match status" value="1"/>
</dbReference>
<name>A0A0Q9ZMP9_9FLAO</name>
<keyword evidence="3" id="KW-1185">Reference proteome</keyword>
<feature type="transmembrane region" description="Helical" evidence="1">
    <location>
        <begin position="27"/>
        <end position="46"/>
    </location>
</feature>
<evidence type="ECO:0000256" key="1">
    <source>
        <dbReference type="SAM" id="Phobius"/>
    </source>
</evidence>
<dbReference type="STRING" id="270918.APR42_15040"/>
<dbReference type="GO" id="GO:0005886">
    <property type="term" value="C:plasma membrane"/>
    <property type="evidence" value="ECO:0007669"/>
    <property type="project" value="TreeGrafter"/>
</dbReference>
<dbReference type="PIRSF" id="PIRSF026166">
    <property type="entry name" value="UCP026166"/>
    <property type="match status" value="1"/>
</dbReference>
<evidence type="ECO:0008006" key="4">
    <source>
        <dbReference type="Google" id="ProtNLM"/>
    </source>
</evidence>
<gene>
    <name evidence="2" type="ORF">APR42_15040</name>
</gene>
<feature type="transmembrane region" description="Helical" evidence="1">
    <location>
        <begin position="5"/>
        <end position="21"/>
    </location>
</feature>
<evidence type="ECO:0000313" key="2">
    <source>
        <dbReference type="EMBL" id="KRG29752.1"/>
    </source>
</evidence>
<protein>
    <recommendedName>
        <fullName evidence="4">Bile acid:sodium symporter</fullName>
    </recommendedName>
</protein>
<dbReference type="Proteomes" id="UP000051643">
    <property type="component" value="Unassembled WGS sequence"/>
</dbReference>
<dbReference type="AlphaFoldDB" id="A0A0Q9ZMP9"/>
<proteinExistence type="predicted"/>
<dbReference type="OrthoDB" id="9792271at2"/>
<dbReference type="RefSeq" id="WP_057481111.1">
    <property type="nucleotide sequence ID" value="NZ_BMWR01000009.1"/>
</dbReference>
<dbReference type="InterPro" id="IPR038770">
    <property type="entry name" value="Na+/solute_symporter_sf"/>
</dbReference>
<dbReference type="Gene3D" id="1.20.1530.20">
    <property type="match status" value="1"/>
</dbReference>
<keyword evidence="1" id="KW-0812">Transmembrane</keyword>
<keyword evidence="1" id="KW-1133">Transmembrane helix</keyword>
<dbReference type="EMBL" id="LKTP01000004">
    <property type="protein sequence ID" value="KRG29752.1"/>
    <property type="molecule type" value="Genomic_DNA"/>
</dbReference>
<keyword evidence="1" id="KW-0472">Membrane</keyword>
<feature type="transmembrane region" description="Helical" evidence="1">
    <location>
        <begin position="97"/>
        <end position="117"/>
    </location>
</feature>
<feature type="transmembrane region" description="Helical" evidence="1">
    <location>
        <begin position="286"/>
        <end position="307"/>
    </location>
</feature>
<dbReference type="PANTHER" id="PTHR18640">
    <property type="entry name" value="SOLUTE CARRIER FAMILY 10 MEMBER 7"/>
    <property type="match status" value="1"/>
</dbReference>